<dbReference type="GO" id="GO:0016757">
    <property type="term" value="F:glycosyltransferase activity"/>
    <property type="evidence" value="ECO:0007669"/>
    <property type="project" value="TreeGrafter"/>
</dbReference>
<keyword evidence="2" id="KW-1185">Reference proteome</keyword>
<gene>
    <name evidence="1" type="ORF">FB476_0006</name>
</gene>
<dbReference type="PANTHER" id="PTHR12526">
    <property type="entry name" value="GLYCOSYLTRANSFERASE"/>
    <property type="match status" value="1"/>
</dbReference>
<dbReference type="SUPFAM" id="SSF53756">
    <property type="entry name" value="UDP-Glycosyltransferase/glycogen phosphorylase"/>
    <property type="match status" value="1"/>
</dbReference>
<dbReference type="Proteomes" id="UP000315133">
    <property type="component" value="Unassembled WGS sequence"/>
</dbReference>
<dbReference type="RefSeq" id="WP_141816961.1">
    <property type="nucleotide sequence ID" value="NZ_BAAAIL010000003.1"/>
</dbReference>
<comment type="caution">
    <text evidence="1">The sequence shown here is derived from an EMBL/GenBank/DDBJ whole genome shotgun (WGS) entry which is preliminary data.</text>
</comment>
<evidence type="ECO:0000313" key="2">
    <source>
        <dbReference type="Proteomes" id="UP000315133"/>
    </source>
</evidence>
<dbReference type="OrthoDB" id="9815351at2"/>
<organism evidence="1 2">
    <name type="scientific">Ornithinimicrobium humiphilum</name>
    <dbReference type="NCBI Taxonomy" id="125288"/>
    <lineage>
        <taxon>Bacteria</taxon>
        <taxon>Bacillati</taxon>
        <taxon>Actinomycetota</taxon>
        <taxon>Actinomycetes</taxon>
        <taxon>Micrococcales</taxon>
        <taxon>Ornithinimicrobiaceae</taxon>
        <taxon>Ornithinimicrobium</taxon>
    </lineage>
</organism>
<reference evidence="1 2" key="1">
    <citation type="submission" date="2019-06" db="EMBL/GenBank/DDBJ databases">
        <title>Sequencing the genomes of 1000 actinobacteria strains.</title>
        <authorList>
            <person name="Klenk H.-P."/>
        </authorList>
    </citation>
    <scope>NUCLEOTIDE SEQUENCE [LARGE SCALE GENOMIC DNA]</scope>
    <source>
        <strain evidence="1 2">DSM 12362</strain>
    </source>
</reference>
<protein>
    <submittedName>
        <fullName evidence="1">Glycosyltransferase involved in cell wall biosynthesis</fullName>
    </submittedName>
</protein>
<dbReference type="PANTHER" id="PTHR12526:SF600">
    <property type="entry name" value="GLYCOSYL TRANSFERASE GROUP 1"/>
    <property type="match status" value="1"/>
</dbReference>
<dbReference type="Gene3D" id="3.40.50.2000">
    <property type="entry name" value="Glycogen Phosphorylase B"/>
    <property type="match status" value="2"/>
</dbReference>
<evidence type="ECO:0000313" key="1">
    <source>
        <dbReference type="EMBL" id="TQM95173.1"/>
    </source>
</evidence>
<accession>A0A543KJC0</accession>
<proteinExistence type="predicted"/>
<dbReference type="EMBL" id="VFPU01000001">
    <property type="protein sequence ID" value="TQM95173.1"/>
    <property type="molecule type" value="Genomic_DNA"/>
</dbReference>
<dbReference type="Pfam" id="PF13692">
    <property type="entry name" value="Glyco_trans_1_4"/>
    <property type="match status" value="1"/>
</dbReference>
<dbReference type="AlphaFoldDB" id="A0A543KJC0"/>
<keyword evidence="1" id="KW-0808">Transferase</keyword>
<name>A0A543KJC0_9MICO</name>
<sequence length="388" mass="41651">MTGGDPARAPGTGRRALVVTVVHHPHDARIRHRQIPALLAAGWQVTYAAPWGDYDLAPDAAVPGLTAVEVRRARGRHRLAAQRSARELLRRLGPDHDVVLLHDPELVPTTVGLRLPPVVWDVHEDTAAAVSVRPWVPDRLRPVVARAVSGVERLAERRMALLLADEHYAARFRSEHPVVLNTTTVPADPPPAATTDADGALRVVYLGSVTVERGARELAAIGRRLRAVAGDRVVLQVVGPAHGEAEEVLRTARDEGALRWEGFVASDRALAMLGGALAGLSPLHDTANFRPSVPTKIVEYMAWGIPVVSTPLPLATSLVERSGGGVLVPFGDVDRTVEQLLAWADDPALAREVGRRGHDYALARLDWSTQAPAFVAALQQVADAGARS</sequence>